<feature type="binding site" evidence="8">
    <location>
        <begin position="24"/>
        <end position="32"/>
    </location>
    <ligand>
        <name>ATP</name>
        <dbReference type="ChEBI" id="CHEBI:30616"/>
    </ligand>
</feature>
<evidence type="ECO:0000313" key="10">
    <source>
        <dbReference type="EMBL" id="TDP94220.1"/>
    </source>
</evidence>
<keyword evidence="8" id="KW-0963">Cytoplasm</keyword>
<dbReference type="GO" id="GO:0006220">
    <property type="term" value="P:pyrimidine nucleotide metabolic process"/>
    <property type="evidence" value="ECO:0007669"/>
    <property type="project" value="UniProtKB-UniRule"/>
</dbReference>
<comment type="catalytic activity">
    <reaction evidence="6 8">
        <text>dCMP + ATP = dCDP + ADP</text>
        <dbReference type="Rhea" id="RHEA:25094"/>
        <dbReference type="ChEBI" id="CHEBI:30616"/>
        <dbReference type="ChEBI" id="CHEBI:57566"/>
        <dbReference type="ChEBI" id="CHEBI:58593"/>
        <dbReference type="ChEBI" id="CHEBI:456216"/>
        <dbReference type="EC" id="2.7.4.25"/>
    </reaction>
</comment>
<evidence type="ECO:0000256" key="3">
    <source>
        <dbReference type="ARBA" id="ARBA00022741"/>
    </source>
</evidence>
<feature type="domain" description="Cytidylate kinase" evidence="9">
    <location>
        <begin position="20"/>
        <end position="244"/>
    </location>
</feature>
<evidence type="ECO:0000256" key="1">
    <source>
        <dbReference type="ARBA" id="ARBA00009427"/>
    </source>
</evidence>
<dbReference type="GO" id="GO:0036431">
    <property type="term" value="F:dCMP kinase activity"/>
    <property type="evidence" value="ECO:0007669"/>
    <property type="project" value="InterPro"/>
</dbReference>
<comment type="similarity">
    <text evidence="1 8">Belongs to the cytidylate kinase family. Type 1 subfamily.</text>
</comment>
<dbReference type="AlphaFoldDB" id="A0A4R6S3L2"/>
<evidence type="ECO:0000256" key="6">
    <source>
        <dbReference type="ARBA" id="ARBA00047615"/>
    </source>
</evidence>
<dbReference type="GO" id="GO:0005524">
    <property type="term" value="F:ATP binding"/>
    <property type="evidence" value="ECO:0007669"/>
    <property type="project" value="UniProtKB-UniRule"/>
</dbReference>
<dbReference type="HAMAP" id="MF_00238">
    <property type="entry name" value="Cytidyl_kinase_type1"/>
    <property type="match status" value="1"/>
</dbReference>
<comment type="subcellular location">
    <subcellularLocation>
        <location evidence="8">Cytoplasm</location>
    </subcellularLocation>
</comment>
<evidence type="ECO:0000256" key="8">
    <source>
        <dbReference type="HAMAP-Rule" id="MF_00238"/>
    </source>
</evidence>
<comment type="catalytic activity">
    <reaction evidence="7 8">
        <text>CMP + ATP = CDP + ADP</text>
        <dbReference type="Rhea" id="RHEA:11600"/>
        <dbReference type="ChEBI" id="CHEBI:30616"/>
        <dbReference type="ChEBI" id="CHEBI:58069"/>
        <dbReference type="ChEBI" id="CHEBI:60377"/>
        <dbReference type="ChEBI" id="CHEBI:456216"/>
        <dbReference type="EC" id="2.7.4.25"/>
    </reaction>
</comment>
<reference evidence="10 11" key="1">
    <citation type="submission" date="2019-03" db="EMBL/GenBank/DDBJ databases">
        <title>Genomic analyses of the natural microbiome of Caenorhabditis elegans.</title>
        <authorList>
            <person name="Samuel B."/>
        </authorList>
    </citation>
    <scope>NUCLEOTIDE SEQUENCE [LARGE SCALE GENOMIC DNA]</scope>
    <source>
        <strain evidence="10 11">JUb18</strain>
    </source>
</reference>
<gene>
    <name evidence="8" type="primary">cmk</name>
    <name evidence="10" type="ORF">EDF62_0627</name>
</gene>
<keyword evidence="4 8" id="KW-0418">Kinase</keyword>
<accession>A0A4R6S3L2</accession>
<name>A0A4R6S3L2_9MICO</name>
<dbReference type="EC" id="2.7.4.25" evidence="8"/>
<evidence type="ECO:0000256" key="7">
    <source>
        <dbReference type="ARBA" id="ARBA00048478"/>
    </source>
</evidence>
<dbReference type="GO" id="GO:0036430">
    <property type="term" value="F:CMP kinase activity"/>
    <property type="evidence" value="ECO:0007669"/>
    <property type="project" value="RHEA"/>
</dbReference>
<dbReference type="NCBIfam" id="TIGR00017">
    <property type="entry name" value="cmk"/>
    <property type="match status" value="1"/>
</dbReference>
<comment type="caution">
    <text evidence="10">The sequence shown here is derived from an EMBL/GenBank/DDBJ whole genome shotgun (WGS) entry which is preliminary data.</text>
</comment>
<dbReference type="Gene3D" id="3.40.50.300">
    <property type="entry name" value="P-loop containing nucleotide triphosphate hydrolases"/>
    <property type="match status" value="1"/>
</dbReference>
<dbReference type="Pfam" id="PF02224">
    <property type="entry name" value="Cytidylate_kin"/>
    <property type="match status" value="1"/>
</dbReference>
<evidence type="ECO:0000256" key="2">
    <source>
        <dbReference type="ARBA" id="ARBA00022679"/>
    </source>
</evidence>
<proteinExistence type="inferred from homology"/>
<organism evidence="10 11">
    <name type="scientific">Leucobacter luti</name>
    <dbReference type="NCBI Taxonomy" id="340320"/>
    <lineage>
        <taxon>Bacteria</taxon>
        <taxon>Bacillati</taxon>
        <taxon>Actinomycetota</taxon>
        <taxon>Actinomycetes</taxon>
        <taxon>Micrococcales</taxon>
        <taxon>Microbacteriaceae</taxon>
        <taxon>Leucobacter</taxon>
    </lineage>
</organism>
<dbReference type="GO" id="GO:0005737">
    <property type="term" value="C:cytoplasm"/>
    <property type="evidence" value="ECO:0007669"/>
    <property type="project" value="UniProtKB-SubCell"/>
</dbReference>
<dbReference type="InterPro" id="IPR003136">
    <property type="entry name" value="Cytidylate_kin"/>
</dbReference>
<dbReference type="InterPro" id="IPR027417">
    <property type="entry name" value="P-loop_NTPase"/>
</dbReference>
<evidence type="ECO:0000256" key="5">
    <source>
        <dbReference type="ARBA" id="ARBA00022840"/>
    </source>
</evidence>
<sequence>MIDAEIGGTPRSAAPEPILVAIDGPAGSGKSSVSRAAAERLEFGILDTGAAYRALAWTARRIGLDLDDTAAMETLLDAWTYRITMRGAQHVTVSVTGGLSAAVPQLTAPTDITAEIRDHAISGQVSRVSKLPVVRERLNRMFRNAVANSGLPGVVIEGRDITTVVAPDAPVRILLTATPEVRAARRAGELPGLTPEHVLADLQARDAKDALVVDFMNPAPGVTLVDTSNLNFEQSVQAVVDIVRAAQGAAEEKSEL</sequence>
<dbReference type="SUPFAM" id="SSF52540">
    <property type="entry name" value="P-loop containing nucleoside triphosphate hydrolases"/>
    <property type="match status" value="1"/>
</dbReference>
<keyword evidence="11" id="KW-1185">Reference proteome</keyword>
<keyword evidence="2 8" id="KW-0808">Transferase</keyword>
<keyword evidence="5 8" id="KW-0067">ATP-binding</keyword>
<dbReference type="InterPro" id="IPR011994">
    <property type="entry name" value="Cytidylate_kinase_dom"/>
</dbReference>
<evidence type="ECO:0000313" key="11">
    <source>
        <dbReference type="Proteomes" id="UP000295601"/>
    </source>
</evidence>
<keyword evidence="3 8" id="KW-0547">Nucleotide-binding</keyword>
<dbReference type="Proteomes" id="UP000295601">
    <property type="component" value="Unassembled WGS sequence"/>
</dbReference>
<dbReference type="EMBL" id="SNYA01000002">
    <property type="protein sequence ID" value="TDP94220.1"/>
    <property type="molecule type" value="Genomic_DNA"/>
</dbReference>
<dbReference type="CDD" id="cd02020">
    <property type="entry name" value="CMPK"/>
    <property type="match status" value="1"/>
</dbReference>
<evidence type="ECO:0000259" key="9">
    <source>
        <dbReference type="Pfam" id="PF02224"/>
    </source>
</evidence>
<evidence type="ECO:0000256" key="4">
    <source>
        <dbReference type="ARBA" id="ARBA00022777"/>
    </source>
</evidence>
<protein>
    <recommendedName>
        <fullName evidence="8">Cytidylate kinase</fullName>
        <shortName evidence="8">CK</shortName>
        <ecNumber evidence="8">2.7.4.25</ecNumber>
    </recommendedName>
    <alternativeName>
        <fullName evidence="8">Cytidine monophosphate kinase</fullName>
        <shortName evidence="8">CMP kinase</shortName>
    </alternativeName>
</protein>